<dbReference type="Pfam" id="PF13855">
    <property type="entry name" value="LRR_8"/>
    <property type="match status" value="2"/>
</dbReference>
<evidence type="ECO:0000256" key="7">
    <source>
        <dbReference type="ARBA" id="ARBA00023180"/>
    </source>
</evidence>
<evidence type="ECO:0000256" key="4">
    <source>
        <dbReference type="ARBA" id="ARBA00022614"/>
    </source>
</evidence>
<comment type="subcellular location">
    <subcellularLocation>
        <location evidence="1">Secreted</location>
        <location evidence="1">Cell wall</location>
    </subcellularLocation>
</comment>
<evidence type="ECO:0000256" key="3">
    <source>
        <dbReference type="ARBA" id="ARBA00022525"/>
    </source>
</evidence>
<evidence type="ECO:0000256" key="5">
    <source>
        <dbReference type="ARBA" id="ARBA00022729"/>
    </source>
</evidence>
<comment type="caution">
    <text evidence="10">The sequence shown here is derived from an EMBL/GenBank/DDBJ whole genome shotgun (WGS) entry which is preliminary data.</text>
</comment>
<protein>
    <recommendedName>
        <fullName evidence="9">Cell wall hydroxyproline-rich glycoprotein</fullName>
    </recommendedName>
</protein>
<dbReference type="InterPro" id="IPR032675">
    <property type="entry name" value="LRR_dom_sf"/>
</dbReference>
<keyword evidence="5" id="KW-0732">Signal</keyword>
<keyword evidence="6" id="KW-0677">Repeat</keyword>
<keyword evidence="8" id="KW-0379">Hydroxylation</keyword>
<dbReference type="PANTHER" id="PTHR32093">
    <property type="entry name" value="LEUCINE-RICH REPEAT EXTENSIN-LIKE PROTEIN 3-RELATED"/>
    <property type="match status" value="1"/>
</dbReference>
<sequence>MESKELMMVTENLRKLSHPRHLKKQYCIDTSRLYESASQLWASPRWRPIAVPPKNAGLRLLPVALSLLSSPLSSFSLALSDEEASLIAHRQLLAIPKDGDLPNDFEYEVDLVVAFANARLRQAYIALQAWKHAMYSDPFNTTSNWEGANVCAYKGVFCAPALDNPKLSVVAGVDLNHADIAGYLPVELGLMTDLALFHINSNRFCGIIPKSFSRLTILHELDVSNNRFVGPFPAVVLSIPALRYLDLRYNEFEGELPPELFDKDLDALFVNHNRFTSNIPETLGHSRASVIVFAGNKFTGCIPRSIGQMGNTLNEIMFASNDMSGCLPTEIGMLRNLTVFDAASNSFTGILPKSFNGLKQIEHLNVAHNTLTGFVSDSICNLSSLSNFTFSYNYFKEVRSNLQSGG</sequence>
<evidence type="ECO:0000256" key="9">
    <source>
        <dbReference type="ARBA" id="ARBA00041871"/>
    </source>
</evidence>
<dbReference type="FunFam" id="3.80.10.10:FF:000224">
    <property type="entry name" value="Leucine-rich repeat extensin-like protein 1"/>
    <property type="match status" value="1"/>
</dbReference>
<accession>A0A438ES70</accession>
<dbReference type="InterPro" id="IPR051582">
    <property type="entry name" value="LRR_extensin-like_regulator"/>
</dbReference>
<dbReference type="Gene3D" id="3.80.10.10">
    <property type="entry name" value="Ribonuclease Inhibitor"/>
    <property type="match status" value="2"/>
</dbReference>
<organism evidence="10 11">
    <name type="scientific">Vitis vinifera</name>
    <name type="common">Grape</name>
    <dbReference type="NCBI Taxonomy" id="29760"/>
    <lineage>
        <taxon>Eukaryota</taxon>
        <taxon>Viridiplantae</taxon>
        <taxon>Streptophyta</taxon>
        <taxon>Embryophyta</taxon>
        <taxon>Tracheophyta</taxon>
        <taxon>Spermatophyta</taxon>
        <taxon>Magnoliopsida</taxon>
        <taxon>eudicotyledons</taxon>
        <taxon>Gunneridae</taxon>
        <taxon>Pentapetalae</taxon>
        <taxon>rosids</taxon>
        <taxon>Vitales</taxon>
        <taxon>Vitaceae</taxon>
        <taxon>Viteae</taxon>
        <taxon>Vitis</taxon>
    </lineage>
</organism>
<keyword evidence="2" id="KW-0134">Cell wall</keyword>
<keyword evidence="3" id="KW-0964">Secreted</keyword>
<reference evidence="10 11" key="1">
    <citation type="journal article" date="2018" name="PLoS Genet.">
        <title>Population sequencing reveals clonal diversity and ancestral inbreeding in the grapevine cultivar Chardonnay.</title>
        <authorList>
            <person name="Roach M.J."/>
            <person name="Johnson D.L."/>
            <person name="Bohlmann J."/>
            <person name="van Vuuren H.J."/>
            <person name="Jones S.J."/>
            <person name="Pretorius I.S."/>
            <person name="Schmidt S.A."/>
            <person name="Borneman A.R."/>
        </authorList>
    </citation>
    <scope>NUCLEOTIDE SEQUENCE [LARGE SCALE GENOMIC DNA]</scope>
    <source>
        <strain evidence="11">cv. Chardonnay</strain>
        <tissue evidence="10">Leaf</tissue>
    </source>
</reference>
<dbReference type="SUPFAM" id="SSF52058">
    <property type="entry name" value="L domain-like"/>
    <property type="match status" value="1"/>
</dbReference>
<dbReference type="InterPro" id="IPR001611">
    <property type="entry name" value="Leu-rich_rpt"/>
</dbReference>
<dbReference type="EMBL" id="QGNW01001197">
    <property type="protein sequence ID" value="RVW50458.1"/>
    <property type="molecule type" value="Genomic_DNA"/>
</dbReference>
<evidence type="ECO:0000256" key="6">
    <source>
        <dbReference type="ARBA" id="ARBA00022737"/>
    </source>
</evidence>
<keyword evidence="7" id="KW-0325">Glycoprotein</keyword>
<dbReference type="AlphaFoldDB" id="A0A438ES70"/>
<keyword evidence="4" id="KW-0433">Leucine-rich repeat</keyword>
<gene>
    <name evidence="10" type="primary">PEX1_10</name>
    <name evidence="10" type="ORF">CK203_086850</name>
</gene>
<evidence type="ECO:0000313" key="11">
    <source>
        <dbReference type="Proteomes" id="UP000288805"/>
    </source>
</evidence>
<evidence type="ECO:0000256" key="2">
    <source>
        <dbReference type="ARBA" id="ARBA00022512"/>
    </source>
</evidence>
<dbReference type="Proteomes" id="UP000288805">
    <property type="component" value="Unassembled WGS sequence"/>
</dbReference>
<proteinExistence type="predicted"/>
<name>A0A438ES70_VITVI</name>
<evidence type="ECO:0000256" key="1">
    <source>
        <dbReference type="ARBA" id="ARBA00004191"/>
    </source>
</evidence>
<evidence type="ECO:0000313" key="10">
    <source>
        <dbReference type="EMBL" id="RVW50458.1"/>
    </source>
</evidence>
<dbReference type="PANTHER" id="PTHR32093:SF124">
    <property type="entry name" value="POLLEN-SPECIFIC LEUCINE-RICH REPEAT EXTENSIN-LIKE PROTEIN 1"/>
    <property type="match status" value="1"/>
</dbReference>
<evidence type="ECO:0000256" key="8">
    <source>
        <dbReference type="ARBA" id="ARBA00023278"/>
    </source>
</evidence>